<dbReference type="Proteomes" id="UP000798662">
    <property type="component" value="Chromosome 1"/>
</dbReference>
<keyword evidence="2" id="KW-1185">Reference proteome</keyword>
<dbReference type="EMBL" id="CM020618">
    <property type="protein sequence ID" value="KAK1862613.1"/>
    <property type="molecule type" value="Genomic_DNA"/>
</dbReference>
<proteinExistence type="predicted"/>
<sequence length="339" mass="35538">MANQTTTLSAFAPGAAAAAAAAAAGGAVGTGTAVGGGAGASLQARIQSDNDLRSFLASPTFNALWAYLLRLKKAATSIARSSVPSPPPAPSAVAGMGALLAALGDLIAEVPPGPTTVGRYGNAAFREWHARASRALPDLVRHVGVTDDADVAEVVDLLSLCWGNTTRLDYGSGHEAAFLVVLFVLSEKLKLFPREEDVHLPLTLLPQYLTLTRALQSTYNLEPAGSHGVWGLDDFAFLPYLFGAAQLVDTPVPPAAVCTHPIPPSLVADYLYFDAVAEIYRVKGPGLSMHSPMLYDVSGAVGGWAKVAGGMVKMYRAEVWGKRVVVQHLGFGRLFEWTG</sequence>
<gene>
    <name evidence="1" type="ORF">I4F81_005181</name>
</gene>
<protein>
    <submittedName>
        <fullName evidence="1">Uncharacterized protein</fullName>
    </submittedName>
</protein>
<reference evidence="1" key="1">
    <citation type="submission" date="2019-11" db="EMBL/GenBank/DDBJ databases">
        <title>Nori genome reveals adaptations in red seaweeds to the harsh intertidal environment.</title>
        <authorList>
            <person name="Wang D."/>
            <person name="Mao Y."/>
        </authorList>
    </citation>
    <scope>NUCLEOTIDE SEQUENCE</scope>
    <source>
        <tissue evidence="1">Gametophyte</tissue>
    </source>
</reference>
<evidence type="ECO:0000313" key="1">
    <source>
        <dbReference type="EMBL" id="KAK1862613.1"/>
    </source>
</evidence>
<evidence type="ECO:0000313" key="2">
    <source>
        <dbReference type="Proteomes" id="UP000798662"/>
    </source>
</evidence>
<name>A0ACC3BXN2_PYRYE</name>
<comment type="caution">
    <text evidence="1">The sequence shown here is derived from an EMBL/GenBank/DDBJ whole genome shotgun (WGS) entry which is preliminary data.</text>
</comment>
<accession>A0ACC3BXN2</accession>
<organism evidence="1 2">
    <name type="scientific">Pyropia yezoensis</name>
    <name type="common">Susabi-nori</name>
    <name type="synonym">Porphyra yezoensis</name>
    <dbReference type="NCBI Taxonomy" id="2788"/>
    <lineage>
        <taxon>Eukaryota</taxon>
        <taxon>Rhodophyta</taxon>
        <taxon>Bangiophyceae</taxon>
        <taxon>Bangiales</taxon>
        <taxon>Bangiaceae</taxon>
        <taxon>Pyropia</taxon>
    </lineage>
</organism>